<organism evidence="2">
    <name type="scientific">gut metagenome</name>
    <dbReference type="NCBI Taxonomy" id="749906"/>
    <lineage>
        <taxon>unclassified sequences</taxon>
        <taxon>metagenomes</taxon>
        <taxon>organismal metagenomes</taxon>
    </lineage>
</organism>
<comment type="caution">
    <text evidence="2">The sequence shown here is derived from an EMBL/GenBank/DDBJ whole genome shotgun (WGS) entry which is preliminary data.</text>
</comment>
<dbReference type="CDD" id="cd12871">
    <property type="entry name" value="Bacuni_01323_like"/>
    <property type="match status" value="1"/>
</dbReference>
<reference evidence="2" key="1">
    <citation type="journal article" date="2012" name="PLoS ONE">
        <title>Gene sets for utilization of primary and secondary nutrition supplies in the distal gut of endangered iberian lynx.</title>
        <authorList>
            <person name="Alcaide M."/>
            <person name="Messina E."/>
            <person name="Richter M."/>
            <person name="Bargiela R."/>
            <person name="Peplies J."/>
            <person name="Huws S.A."/>
            <person name="Newbold C.J."/>
            <person name="Golyshin P.N."/>
            <person name="Simon M.A."/>
            <person name="Lopez G."/>
            <person name="Yakimov M.M."/>
            <person name="Ferrer M."/>
        </authorList>
    </citation>
    <scope>NUCLEOTIDE SEQUENCE</scope>
</reference>
<protein>
    <recommendedName>
        <fullName evidence="1">BACON domain-containing protein</fullName>
    </recommendedName>
</protein>
<accession>J9GYP8</accession>
<name>J9GYP8_9ZZZZ</name>
<dbReference type="Pfam" id="PF13004">
    <property type="entry name" value="BACON"/>
    <property type="match status" value="1"/>
</dbReference>
<feature type="domain" description="BACON" evidence="1">
    <location>
        <begin position="10"/>
        <end position="63"/>
    </location>
</feature>
<dbReference type="EMBL" id="AMCI01000649">
    <property type="protein sequence ID" value="EJX08343.1"/>
    <property type="molecule type" value="Genomic_DNA"/>
</dbReference>
<dbReference type="Gene3D" id="2.60.40.10">
    <property type="entry name" value="Immunoglobulins"/>
    <property type="match status" value="1"/>
</dbReference>
<gene>
    <name evidence="2" type="ORF">EVA_03550</name>
</gene>
<dbReference type="CDD" id="cd14948">
    <property type="entry name" value="BACON"/>
    <property type="match status" value="1"/>
</dbReference>
<evidence type="ECO:0000313" key="2">
    <source>
        <dbReference type="EMBL" id="EJX08343.1"/>
    </source>
</evidence>
<evidence type="ECO:0000259" key="1">
    <source>
        <dbReference type="Pfam" id="PF13004"/>
    </source>
</evidence>
<proteinExistence type="predicted"/>
<dbReference type="InterPro" id="IPR024361">
    <property type="entry name" value="BACON"/>
</dbReference>
<sequence length="344" mass="39078">MKAVNAQTRASEVEWLKLNLYSGEAGEYTLQLTLLPNLTGEDRVAEIVITCGDTVIRIRVEQKGTKADGQKPDVQTKRFVNSVLNKWEDSSGDRRQRIIEFSYNSDGKLSLIASYYDFNENNILEPDEREKGFEGSSAFVYEGKTVKVHSKEMNNYYNKLTRTDAVLTLNDEGYVSESKCVCLEGKVETFFRNRYENGQIVFSNYEYSNSAYTITDKMAWKNGNLIKVLPSRPSGCYSEIIYGDEPNRPEVSIDLNFLCANTEWYDCIGEDPIIGVKIAGLVGKRSKNLKVTEKEFDFNPSEPSVYSYTYTKNAEGYVTKIEIDNNDGGDYSASDQVFIINYQK</sequence>
<dbReference type="AlphaFoldDB" id="J9GYP8"/>
<dbReference type="InterPro" id="IPR013783">
    <property type="entry name" value="Ig-like_fold"/>
</dbReference>